<dbReference type="AlphaFoldDB" id="A0A2S9JBS3"/>
<keyword evidence="1" id="KW-0472">Membrane</keyword>
<organism evidence="2 3">
    <name type="scientific">Phyllobacterium myrsinacearum</name>
    <dbReference type="NCBI Taxonomy" id="28101"/>
    <lineage>
        <taxon>Bacteria</taxon>
        <taxon>Pseudomonadati</taxon>
        <taxon>Pseudomonadota</taxon>
        <taxon>Alphaproteobacteria</taxon>
        <taxon>Hyphomicrobiales</taxon>
        <taxon>Phyllobacteriaceae</taxon>
        <taxon>Phyllobacterium</taxon>
    </lineage>
</organism>
<gene>
    <name evidence="2" type="ORF">C5750_23375</name>
</gene>
<comment type="caution">
    <text evidence="2">The sequence shown here is derived from an EMBL/GenBank/DDBJ whole genome shotgun (WGS) entry which is preliminary data.</text>
</comment>
<evidence type="ECO:0000256" key="1">
    <source>
        <dbReference type="SAM" id="Phobius"/>
    </source>
</evidence>
<accession>A0A2S9JBS3</accession>
<keyword evidence="1" id="KW-0812">Transmembrane</keyword>
<feature type="transmembrane region" description="Helical" evidence="1">
    <location>
        <begin position="35"/>
        <end position="58"/>
    </location>
</feature>
<evidence type="ECO:0000313" key="2">
    <source>
        <dbReference type="EMBL" id="PRD50254.1"/>
    </source>
</evidence>
<evidence type="ECO:0000313" key="3">
    <source>
        <dbReference type="Proteomes" id="UP000238563"/>
    </source>
</evidence>
<keyword evidence="3" id="KW-1185">Reference proteome</keyword>
<sequence length="96" mass="9558">MCSAFSIIVTIMIAATTAAGIGTIAAGIARIGVTAMIAVGTVVGIAATIIAMTAAGIARTGIIAMIADGAVSDAQTKPRPKAGVFRMRPNLCHTKM</sequence>
<feature type="transmembrane region" description="Helical" evidence="1">
    <location>
        <begin position="7"/>
        <end position="29"/>
    </location>
</feature>
<protein>
    <submittedName>
        <fullName evidence="2">Uncharacterized protein</fullName>
    </submittedName>
</protein>
<reference evidence="2 3" key="1">
    <citation type="submission" date="2018-02" db="EMBL/GenBank/DDBJ databases">
        <title>The draft genome of Phyllobacterium myrsinacearum DSM5892.</title>
        <authorList>
            <person name="Li L."/>
            <person name="Liu L."/>
            <person name="Zhang X."/>
            <person name="Wang T."/>
        </authorList>
    </citation>
    <scope>NUCLEOTIDE SEQUENCE [LARGE SCALE GENOMIC DNA]</scope>
    <source>
        <strain evidence="2 3">DSM 5892</strain>
    </source>
</reference>
<dbReference type="Proteomes" id="UP000238563">
    <property type="component" value="Unassembled WGS sequence"/>
</dbReference>
<keyword evidence="1" id="KW-1133">Transmembrane helix</keyword>
<dbReference type="EMBL" id="PVBT01000008">
    <property type="protein sequence ID" value="PRD50254.1"/>
    <property type="molecule type" value="Genomic_DNA"/>
</dbReference>
<name>A0A2S9JBS3_9HYPH</name>
<proteinExistence type="predicted"/>